<dbReference type="EC" id="2.1.1.217" evidence="1"/>
<dbReference type="GO" id="GO:0160105">
    <property type="term" value="F:tRNA (adenine(22)-N1)-methyltransferase activity"/>
    <property type="evidence" value="ECO:0007669"/>
    <property type="project" value="UniProtKB-EC"/>
</dbReference>
<name>A0A2S9YEC7_9BACT</name>
<dbReference type="Proteomes" id="UP000237968">
    <property type="component" value="Unassembled WGS sequence"/>
</dbReference>
<organism evidence="1 2">
    <name type="scientific">Enhygromyxa salina</name>
    <dbReference type="NCBI Taxonomy" id="215803"/>
    <lineage>
        <taxon>Bacteria</taxon>
        <taxon>Pseudomonadati</taxon>
        <taxon>Myxococcota</taxon>
        <taxon>Polyangia</taxon>
        <taxon>Nannocystales</taxon>
        <taxon>Nannocystaceae</taxon>
        <taxon>Enhygromyxa</taxon>
    </lineage>
</organism>
<dbReference type="AlphaFoldDB" id="A0A2S9YEC7"/>
<dbReference type="PANTHER" id="PTHR38451:SF1">
    <property type="entry name" value="TRNA (ADENINE(22)-N(1))-METHYLTRANSFERASE"/>
    <property type="match status" value="1"/>
</dbReference>
<keyword evidence="1" id="KW-0808">Transferase</keyword>
<keyword evidence="1" id="KW-0489">Methyltransferase</keyword>
<dbReference type="RefSeq" id="WP_181197485.1">
    <property type="nucleotide sequence ID" value="NZ_PVNK01000081.1"/>
</dbReference>
<comment type="caution">
    <text evidence="1">The sequence shown here is derived from an EMBL/GenBank/DDBJ whole genome shotgun (WGS) entry which is preliminary data.</text>
</comment>
<dbReference type="GO" id="GO:0032259">
    <property type="term" value="P:methylation"/>
    <property type="evidence" value="ECO:0007669"/>
    <property type="project" value="UniProtKB-KW"/>
</dbReference>
<accession>A0A2S9YEC7</accession>
<dbReference type="Pfam" id="PF04816">
    <property type="entry name" value="TrmK"/>
    <property type="match status" value="1"/>
</dbReference>
<dbReference type="PANTHER" id="PTHR38451">
    <property type="entry name" value="TRNA (ADENINE(22)-N(1))-METHYLTRANSFERASE"/>
    <property type="match status" value="1"/>
</dbReference>
<evidence type="ECO:0000313" key="1">
    <source>
        <dbReference type="EMBL" id="PRQ03469.1"/>
    </source>
</evidence>
<proteinExistence type="predicted"/>
<dbReference type="Gene3D" id="3.40.50.150">
    <property type="entry name" value="Vaccinia Virus protein VP39"/>
    <property type="match status" value="1"/>
</dbReference>
<dbReference type="EMBL" id="PVNK01000081">
    <property type="protein sequence ID" value="PRQ03469.1"/>
    <property type="molecule type" value="Genomic_DNA"/>
</dbReference>
<dbReference type="InterPro" id="IPR029063">
    <property type="entry name" value="SAM-dependent_MTases_sf"/>
</dbReference>
<sequence>MSELGPRLGAIAERVLPGLAVADLCCDHARLAVAVVACGRAPRAIAGDINSGPLAAARRFVDASGLAARIELREGDGLAVLNPGEVGTVVIAGIGAPLAERLLRAGAGALVGVRRLIVQANHGFPKLGSLRACLRELGWGIVDECLARDQGRLYVIVVAEPGEGPPLDERDRELGPILRSSADPLLGAWIEHERERVTRAVEGMLRGRADAEQLARHRRFLALLDRGPAHR</sequence>
<keyword evidence="2" id="KW-1185">Reference proteome</keyword>
<dbReference type="PIRSF" id="PIRSF018637">
    <property type="entry name" value="TrmK"/>
    <property type="match status" value="1"/>
</dbReference>
<evidence type="ECO:0000313" key="2">
    <source>
        <dbReference type="Proteomes" id="UP000237968"/>
    </source>
</evidence>
<protein>
    <submittedName>
        <fullName evidence="1">tRNA (Adenine(22)-N(1))-methyltransferase</fullName>
        <ecNumber evidence="1">2.1.1.217</ecNumber>
    </submittedName>
</protein>
<dbReference type="SUPFAM" id="SSF53335">
    <property type="entry name" value="S-adenosyl-L-methionine-dependent methyltransferases"/>
    <property type="match status" value="1"/>
</dbReference>
<reference evidence="1 2" key="1">
    <citation type="submission" date="2018-03" db="EMBL/GenBank/DDBJ databases">
        <title>Draft Genome Sequences of the Obligatory Marine Myxobacteria Enhygromyxa salina SWB005.</title>
        <authorList>
            <person name="Poehlein A."/>
            <person name="Moghaddam J.A."/>
            <person name="Harms H."/>
            <person name="Alanjari M."/>
            <person name="Koenig G.M."/>
            <person name="Daniel R."/>
            <person name="Schaeberle T.F."/>
        </authorList>
    </citation>
    <scope>NUCLEOTIDE SEQUENCE [LARGE SCALE GENOMIC DNA]</scope>
    <source>
        <strain evidence="1 2">SWB005</strain>
    </source>
</reference>
<dbReference type="InterPro" id="IPR006901">
    <property type="entry name" value="TrmK"/>
</dbReference>
<gene>
    <name evidence="1" type="primary">trmK</name>
    <name evidence="1" type="ORF">ENSA5_14990</name>
</gene>